<protein>
    <submittedName>
        <fullName evidence="2">DMT family transporter</fullName>
    </submittedName>
</protein>
<feature type="transmembrane region" description="Helical" evidence="1">
    <location>
        <begin position="143"/>
        <end position="162"/>
    </location>
</feature>
<feature type="transmembrane region" description="Helical" evidence="1">
    <location>
        <begin position="108"/>
        <end position="131"/>
    </location>
</feature>
<feature type="transmembrane region" description="Helical" evidence="1">
    <location>
        <begin position="83"/>
        <end position="102"/>
    </location>
</feature>
<organism evidence="2 3">
    <name type="scientific">Ochrobactrum chromiisoli</name>
    <dbReference type="NCBI Taxonomy" id="2993941"/>
    <lineage>
        <taxon>Bacteria</taxon>
        <taxon>Pseudomonadati</taxon>
        <taxon>Pseudomonadota</taxon>
        <taxon>Alphaproteobacteria</taxon>
        <taxon>Hyphomicrobiales</taxon>
        <taxon>Brucellaceae</taxon>
        <taxon>Brucella/Ochrobactrum group</taxon>
        <taxon>Ochrobactrum</taxon>
    </lineage>
</organism>
<keyword evidence="3" id="KW-1185">Reference proteome</keyword>
<comment type="caution">
    <text evidence="2">The sequence shown here is derived from an EMBL/GenBank/DDBJ whole genome shotgun (WGS) entry which is preliminary data.</text>
</comment>
<dbReference type="PANTHER" id="PTHR34821:SF2">
    <property type="entry name" value="INNER MEMBRANE PROTEIN YDCZ"/>
    <property type="match status" value="1"/>
</dbReference>
<gene>
    <name evidence="2" type="ORF">OPR82_16615</name>
</gene>
<accession>A0ABT3QRW7</accession>
<keyword evidence="1" id="KW-0472">Membrane</keyword>
<dbReference type="PANTHER" id="PTHR34821">
    <property type="entry name" value="INNER MEMBRANE PROTEIN YDCZ"/>
    <property type="match status" value="1"/>
</dbReference>
<dbReference type="InterPro" id="IPR006750">
    <property type="entry name" value="YdcZ"/>
</dbReference>
<evidence type="ECO:0000313" key="3">
    <source>
        <dbReference type="Proteomes" id="UP001301216"/>
    </source>
</evidence>
<reference evidence="2 3" key="1">
    <citation type="submission" date="2022-11" db="EMBL/GenBank/DDBJ databases">
        <title>Brucella sp. YY2X, whole genome shotgun sequencing project.</title>
        <authorList>
            <person name="Yang Y."/>
        </authorList>
    </citation>
    <scope>NUCLEOTIDE SEQUENCE [LARGE SCALE GENOMIC DNA]</scope>
    <source>
        <strain evidence="2 3">YY2X</strain>
    </source>
</reference>
<name>A0ABT3QRW7_9HYPH</name>
<proteinExistence type="predicted"/>
<sequence>MNTEKAIFMQAQGSLTFLIAALIAGAVVPFQAGANAALGRALGHPLWATIVSLIVSIICVLPVLLAMKVSLPTFSGLVGQPKWIWIGGIAGVLYITAAILFAPKLGAAGFMTAVIAGQLIASVLIDYFGIMGFVSREITPSRLIGVLLVAIGVIVMQAPSLWRGMQALTASGQN</sequence>
<evidence type="ECO:0000256" key="1">
    <source>
        <dbReference type="SAM" id="Phobius"/>
    </source>
</evidence>
<feature type="transmembrane region" description="Helical" evidence="1">
    <location>
        <begin position="46"/>
        <end position="71"/>
    </location>
</feature>
<evidence type="ECO:0000313" key="2">
    <source>
        <dbReference type="EMBL" id="MCX2698364.1"/>
    </source>
</evidence>
<dbReference type="EMBL" id="JAPHAV010000010">
    <property type="protein sequence ID" value="MCX2698364.1"/>
    <property type="molecule type" value="Genomic_DNA"/>
</dbReference>
<dbReference type="Proteomes" id="UP001301216">
    <property type="component" value="Unassembled WGS sequence"/>
</dbReference>
<dbReference type="RefSeq" id="WP_265986090.1">
    <property type="nucleotide sequence ID" value="NZ_JAPHAV010000010.1"/>
</dbReference>
<keyword evidence="1" id="KW-1133">Transmembrane helix</keyword>
<dbReference type="Pfam" id="PF04657">
    <property type="entry name" value="DMT_YdcZ"/>
    <property type="match status" value="1"/>
</dbReference>
<keyword evidence="1" id="KW-0812">Transmembrane</keyword>